<feature type="domain" description="Micro-fibrillar-associated protein 1 C-terminal" evidence="2">
    <location>
        <begin position="161"/>
        <end position="374"/>
    </location>
</feature>
<dbReference type="Proteomes" id="UP000306050">
    <property type="component" value="Chromosome SGRAM_18"/>
</dbReference>
<feature type="compositionally biased region" description="Basic and acidic residues" evidence="1">
    <location>
        <begin position="226"/>
        <end position="239"/>
    </location>
</feature>
<organism evidence="3 4">
    <name type="scientific">Sporisorium graminicola</name>
    <dbReference type="NCBI Taxonomy" id="280036"/>
    <lineage>
        <taxon>Eukaryota</taxon>
        <taxon>Fungi</taxon>
        <taxon>Dikarya</taxon>
        <taxon>Basidiomycota</taxon>
        <taxon>Ustilaginomycotina</taxon>
        <taxon>Ustilaginomycetes</taxon>
        <taxon>Ustilaginales</taxon>
        <taxon>Ustilaginaceae</taxon>
        <taxon>Sporisorium</taxon>
    </lineage>
</organism>
<feature type="compositionally biased region" description="Basic and acidic residues" evidence="1">
    <location>
        <begin position="476"/>
        <end position="503"/>
    </location>
</feature>
<dbReference type="EMBL" id="SRRM01000010">
    <property type="protein sequence ID" value="TKY88163.1"/>
    <property type="molecule type" value="Genomic_DNA"/>
</dbReference>
<dbReference type="Pfam" id="PF06991">
    <property type="entry name" value="MFAP1"/>
    <property type="match status" value="1"/>
</dbReference>
<reference evidence="3 4" key="1">
    <citation type="submission" date="2019-05" db="EMBL/GenBank/DDBJ databases">
        <title>Sporisorium graminicola CBS 10092 draft sequencing and annotation.</title>
        <authorList>
            <person name="Solano-Gonzalez S."/>
            <person name="Caddick M.X."/>
            <person name="Darby A."/>
        </authorList>
    </citation>
    <scope>NUCLEOTIDE SEQUENCE [LARGE SCALE GENOMIC DNA]</scope>
    <source>
        <strain evidence="3 4">CBS 10092</strain>
    </source>
</reference>
<comment type="caution">
    <text evidence="3">The sequence shown here is derived from an EMBL/GenBank/DDBJ whole genome shotgun (WGS) entry which is preliminary data.</text>
</comment>
<feature type="region of interest" description="Disordered" evidence="1">
    <location>
        <begin position="380"/>
        <end position="580"/>
    </location>
</feature>
<dbReference type="InterPro" id="IPR033194">
    <property type="entry name" value="MFAP1"/>
</dbReference>
<proteinExistence type="predicted"/>
<dbReference type="OrthoDB" id="1111734at2759"/>
<evidence type="ECO:0000313" key="4">
    <source>
        <dbReference type="Proteomes" id="UP000306050"/>
    </source>
</evidence>
<dbReference type="GeneID" id="40725768"/>
<dbReference type="InterPro" id="IPR009730">
    <property type="entry name" value="MFAP1_C"/>
</dbReference>
<feature type="compositionally biased region" description="Basic and acidic residues" evidence="1">
    <location>
        <begin position="287"/>
        <end position="310"/>
    </location>
</feature>
<feature type="region of interest" description="Disordered" evidence="1">
    <location>
        <begin position="274"/>
        <end position="316"/>
    </location>
</feature>
<keyword evidence="4" id="KW-1185">Reference proteome</keyword>
<dbReference type="AlphaFoldDB" id="A0A4U7KUG5"/>
<dbReference type="RefSeq" id="XP_029740148.1">
    <property type="nucleotide sequence ID" value="XM_029883471.1"/>
</dbReference>
<accession>A0A4U7KUG5</accession>
<gene>
    <name evidence="3" type="ORF">EX895_002873</name>
</gene>
<feature type="compositionally biased region" description="Basic and acidic residues" evidence="1">
    <location>
        <begin position="511"/>
        <end position="580"/>
    </location>
</feature>
<feature type="compositionally biased region" description="Basic and acidic residues" evidence="1">
    <location>
        <begin position="43"/>
        <end position="54"/>
    </location>
</feature>
<feature type="region of interest" description="Disordered" evidence="1">
    <location>
        <begin position="96"/>
        <end position="252"/>
    </location>
</feature>
<dbReference type="KEGG" id="sgra:EX895_002873"/>
<protein>
    <recommendedName>
        <fullName evidence="2">Micro-fibrillar-associated protein 1 C-terminal domain-containing protein</fullName>
    </recommendedName>
</protein>
<feature type="compositionally biased region" description="Basic and acidic residues" evidence="1">
    <location>
        <begin position="200"/>
        <end position="210"/>
    </location>
</feature>
<feature type="compositionally biased region" description="Basic residues" evidence="1">
    <location>
        <begin position="446"/>
        <end position="455"/>
    </location>
</feature>
<dbReference type="PANTHER" id="PTHR15327">
    <property type="entry name" value="MICROFIBRIL-ASSOCIATED PROTEIN"/>
    <property type="match status" value="1"/>
</dbReference>
<evidence type="ECO:0000259" key="2">
    <source>
        <dbReference type="Pfam" id="PF06991"/>
    </source>
</evidence>
<feature type="region of interest" description="Disordered" evidence="1">
    <location>
        <begin position="1"/>
        <end position="63"/>
    </location>
</feature>
<feature type="compositionally biased region" description="Acidic residues" evidence="1">
    <location>
        <begin position="151"/>
        <end position="165"/>
    </location>
</feature>
<feature type="compositionally biased region" description="Basic and acidic residues" evidence="1">
    <location>
        <begin position="456"/>
        <end position="469"/>
    </location>
</feature>
<evidence type="ECO:0000256" key="1">
    <source>
        <dbReference type="SAM" id="MobiDB-lite"/>
    </source>
</evidence>
<evidence type="ECO:0000313" key="3">
    <source>
        <dbReference type="EMBL" id="TKY88163.1"/>
    </source>
</evidence>
<name>A0A4U7KUG5_9BASI</name>
<feature type="compositionally biased region" description="Acidic residues" evidence="1">
    <location>
        <begin position="240"/>
        <end position="252"/>
    </location>
</feature>
<sequence>MAPPAPQKQASRVSRPAARYRPGKAPLGAGASLDDFSDSDASDSGHDHKADHDAGPIGVTDLSSGTTALLNAAGYQQRRTAGIVVNEAASGSKKLDLRLHAASSQHAPGEQHDDSSEYETDTDEEPPKPVFRKPGAPASVQQQTAPASDSSEYETDSEEESDEAEPAPKPMLKPIFVPKRARTTISSSSTDAQQQTEADAEAKAEAEAAARRKQAHDLAAATIKRSLAEKEHAETHITDVDDTDGLDPESEFEAWRQRELARLQRDRDALLAKRTEQQELETFRSLPEAEKERRGRERAAQQRAEKKEQRGNPAFMQKYYHKGSFFQDMDILKRDYTEKTTKDVDVSKLPKMMQVRNYGVKGRSKWTHLANEDTSKSAMRLDVNGGASGSKGCFKCGGPHVRKDCPEVGGGEGGSGANRAELPEGGGERSRKWGQSANAEDQEHSSHRRRSRSRSPRHDSSRYDRDRPATHSRSSRRYDDESSRRSHHDSRPHTSRDDRDRHKPPSSSSSRRHEEHRTHRDDHHDNDRSHRHHRDFDRRRSDDSRDRHKRRDRDGQHHSERSSKSSRDHESDRKRSRLDP</sequence>